<reference evidence="1 2" key="1">
    <citation type="submission" date="2020-03" db="EMBL/GenBank/DDBJ databases">
        <title>Soil Listeria distribution.</title>
        <authorList>
            <person name="Liao J."/>
            <person name="Wiedmann M."/>
        </authorList>
    </citation>
    <scope>NUCLEOTIDE SEQUENCE [LARGE SCALE GENOMIC DNA]</scope>
    <source>
        <strain evidence="1 2">FSL L7-0741</strain>
    </source>
</reference>
<sequence length="640" mass="73161">MVFRKKKKKKKSQFNPAFLAQIQPQGGYVNQDFHVRLGDGRTSCVTIYGYPVDPDYYWLTPIMSMDDTIVLVDLANEDKEESRELISRSLDEQGSRNAYAKKAIDAMDAQDSEETLRATYKKLKNGEVNKLVVIRIYVHAYTQEALEEKENQVLKQLNAYEFQGTVHINEQLKDIKTMLLPYKEQQKLINARKGRPIPTDIMGASFPFHFKSLKDPFGSFWGYSSTNGVILLDTFHNDGGLRISYDGVLVGRKGSGKSTAIKKLLDDRILRGDVARGFDVTGEFKDIILSRGGKIIALDGTGGIINPLQAYATIINDDTGEIDEVASYEQHKNKVANFLRYYSRELDAFDISEFNEIHHAVYVERGLYSDDKVIATSQFAANEYPIFSDILEKIRQKLYISYPENQNVRPTLSDAIAKRLDRLEAILRDLVGVYGSLFNGHSNIENFDNEQLVCFYVGALTSKADNVMAAQLFNVMNLLWDDMVRHGKPFLKAWNRGEIEWEDIIFYLLYLDESHKIINTTFKEAVEFFLDFVRQDRKYFGGLWLASQGIHDYYKGNHNDDVSEKITELLRQTTYQFIMNQQSSNLDAIRTVFGEALTETEIQSIPKLNKGEAILCTTSDTFMMNIELSEEEDRIFAGGR</sequence>
<dbReference type="AlphaFoldDB" id="A0A7X0Y6A4"/>
<dbReference type="RefSeq" id="WP_185527821.1">
    <property type="nucleotide sequence ID" value="NZ_JAARWN010000024.1"/>
</dbReference>
<organism evidence="1 2">
    <name type="scientific">Listeria grandensis</name>
    <dbReference type="NCBI Taxonomy" id="1494963"/>
    <lineage>
        <taxon>Bacteria</taxon>
        <taxon>Bacillati</taxon>
        <taxon>Bacillota</taxon>
        <taxon>Bacilli</taxon>
        <taxon>Bacillales</taxon>
        <taxon>Listeriaceae</taxon>
        <taxon>Listeria</taxon>
    </lineage>
</organism>
<accession>A0A7X0Y6A4</accession>
<protein>
    <recommendedName>
        <fullName evidence="3">Type IV secretion system protein VirB4</fullName>
    </recommendedName>
</protein>
<dbReference type="EMBL" id="JAARWN010000024">
    <property type="protein sequence ID" value="MBC1937786.1"/>
    <property type="molecule type" value="Genomic_DNA"/>
</dbReference>
<evidence type="ECO:0000313" key="1">
    <source>
        <dbReference type="EMBL" id="MBC1937786.1"/>
    </source>
</evidence>
<dbReference type="Gene3D" id="3.40.50.300">
    <property type="entry name" value="P-loop containing nucleotide triphosphate hydrolases"/>
    <property type="match status" value="1"/>
</dbReference>
<name>A0A7X0Y6A4_9LIST</name>
<proteinExistence type="predicted"/>
<dbReference type="PANTHER" id="PTHR30121">
    <property type="entry name" value="UNCHARACTERIZED PROTEIN YJGR-RELATED"/>
    <property type="match status" value="1"/>
</dbReference>
<dbReference type="PANTHER" id="PTHR30121:SF6">
    <property type="entry name" value="SLR6007 PROTEIN"/>
    <property type="match status" value="1"/>
</dbReference>
<evidence type="ECO:0008006" key="3">
    <source>
        <dbReference type="Google" id="ProtNLM"/>
    </source>
</evidence>
<dbReference type="Gene3D" id="1.10.8.730">
    <property type="match status" value="1"/>
</dbReference>
<comment type="caution">
    <text evidence="1">The sequence shown here is derived from an EMBL/GenBank/DDBJ whole genome shotgun (WGS) entry which is preliminary data.</text>
</comment>
<evidence type="ECO:0000313" key="2">
    <source>
        <dbReference type="Proteomes" id="UP000535908"/>
    </source>
</evidence>
<dbReference type="InterPro" id="IPR027417">
    <property type="entry name" value="P-loop_NTPase"/>
</dbReference>
<dbReference type="InterPro" id="IPR051162">
    <property type="entry name" value="T4SS_component"/>
</dbReference>
<dbReference type="Proteomes" id="UP000535908">
    <property type="component" value="Unassembled WGS sequence"/>
</dbReference>
<gene>
    <name evidence="1" type="ORF">HCA69_15560</name>
</gene>
<dbReference type="SUPFAM" id="SSF52540">
    <property type="entry name" value="P-loop containing nucleoside triphosphate hydrolases"/>
    <property type="match status" value="1"/>
</dbReference>